<reference evidence="2 3" key="1">
    <citation type="submission" date="2018-10" db="EMBL/GenBank/DDBJ databases">
        <title>A high-quality apple genome assembly.</title>
        <authorList>
            <person name="Hu J."/>
        </authorList>
    </citation>
    <scope>NUCLEOTIDE SEQUENCE [LARGE SCALE GENOMIC DNA]</scope>
    <source>
        <strain evidence="3">cv. HFTH1</strain>
        <tissue evidence="2">Young leaf</tissue>
    </source>
</reference>
<dbReference type="Proteomes" id="UP000290289">
    <property type="component" value="Chromosome 12"/>
</dbReference>
<comment type="caution">
    <text evidence="2">The sequence shown here is derived from an EMBL/GenBank/DDBJ whole genome shotgun (WGS) entry which is preliminary data.</text>
</comment>
<sequence>MKEKQQPAINLKGAEFIISLQLRGTCPIPLFQNDNHHPHTILARRFSTEAEYPPQDSPPSDHSLEPSPSDQKQDASPIDPSLRTTTAVPLS</sequence>
<proteinExistence type="predicted"/>
<evidence type="ECO:0000313" key="3">
    <source>
        <dbReference type="Proteomes" id="UP000290289"/>
    </source>
</evidence>
<dbReference type="EMBL" id="RDQH01000338">
    <property type="protein sequence ID" value="RXH80627.1"/>
    <property type="molecule type" value="Genomic_DNA"/>
</dbReference>
<accession>A0A498IF97</accession>
<feature type="region of interest" description="Disordered" evidence="1">
    <location>
        <begin position="46"/>
        <end position="91"/>
    </location>
</feature>
<name>A0A498IF97_MALDO</name>
<protein>
    <submittedName>
        <fullName evidence="2">Uncharacterized protein</fullName>
    </submittedName>
</protein>
<dbReference type="AlphaFoldDB" id="A0A498IF97"/>
<evidence type="ECO:0000313" key="2">
    <source>
        <dbReference type="EMBL" id="RXH80627.1"/>
    </source>
</evidence>
<evidence type="ECO:0000256" key="1">
    <source>
        <dbReference type="SAM" id="MobiDB-lite"/>
    </source>
</evidence>
<keyword evidence="3" id="KW-1185">Reference proteome</keyword>
<organism evidence="2 3">
    <name type="scientific">Malus domestica</name>
    <name type="common">Apple</name>
    <name type="synonym">Pyrus malus</name>
    <dbReference type="NCBI Taxonomy" id="3750"/>
    <lineage>
        <taxon>Eukaryota</taxon>
        <taxon>Viridiplantae</taxon>
        <taxon>Streptophyta</taxon>
        <taxon>Embryophyta</taxon>
        <taxon>Tracheophyta</taxon>
        <taxon>Spermatophyta</taxon>
        <taxon>Magnoliopsida</taxon>
        <taxon>eudicotyledons</taxon>
        <taxon>Gunneridae</taxon>
        <taxon>Pentapetalae</taxon>
        <taxon>rosids</taxon>
        <taxon>fabids</taxon>
        <taxon>Rosales</taxon>
        <taxon>Rosaceae</taxon>
        <taxon>Amygdaloideae</taxon>
        <taxon>Maleae</taxon>
        <taxon>Malus</taxon>
    </lineage>
</organism>
<feature type="compositionally biased region" description="Polar residues" evidence="1">
    <location>
        <begin position="82"/>
        <end position="91"/>
    </location>
</feature>
<gene>
    <name evidence="2" type="ORF">DVH24_004541</name>
</gene>